<name>A0A2Y9BMQ4_9FIRM</name>
<evidence type="ECO:0000256" key="2">
    <source>
        <dbReference type="ARBA" id="ARBA00022448"/>
    </source>
</evidence>
<accession>A0A2Y9BMQ4</accession>
<dbReference type="Gene3D" id="1.20.1560.10">
    <property type="entry name" value="ABC transporter type 1, transmembrane domain"/>
    <property type="match status" value="1"/>
</dbReference>
<feature type="transmembrane region" description="Helical" evidence="10">
    <location>
        <begin position="285"/>
        <end position="308"/>
    </location>
</feature>
<proteinExistence type="predicted"/>
<evidence type="ECO:0000256" key="5">
    <source>
        <dbReference type="ARBA" id="ARBA00022741"/>
    </source>
</evidence>
<evidence type="ECO:0000259" key="11">
    <source>
        <dbReference type="PROSITE" id="PS50893"/>
    </source>
</evidence>
<evidence type="ECO:0000259" key="12">
    <source>
        <dbReference type="PROSITE" id="PS50929"/>
    </source>
</evidence>
<feature type="transmembrane region" description="Helical" evidence="10">
    <location>
        <begin position="502"/>
        <end position="522"/>
    </location>
</feature>
<dbReference type="InterPro" id="IPR017871">
    <property type="entry name" value="ABC_transporter-like_CS"/>
</dbReference>
<feature type="domain" description="ABC transporter" evidence="11">
    <location>
        <begin position="559"/>
        <end position="794"/>
    </location>
</feature>
<comment type="subcellular location">
    <subcellularLocation>
        <location evidence="1">Cell membrane</location>
        <topology evidence="1">Multi-pass membrane protein</topology>
    </subcellularLocation>
</comment>
<dbReference type="GO" id="GO:0016887">
    <property type="term" value="F:ATP hydrolysis activity"/>
    <property type="evidence" value="ECO:0007669"/>
    <property type="project" value="InterPro"/>
</dbReference>
<protein>
    <submittedName>
        <fullName evidence="13">ATP-binding cassette subfamily B protein</fullName>
    </submittedName>
</protein>
<keyword evidence="9" id="KW-0175">Coiled coil</keyword>
<dbReference type="InterPro" id="IPR011527">
    <property type="entry name" value="ABC1_TM_dom"/>
</dbReference>
<dbReference type="Pfam" id="PF00664">
    <property type="entry name" value="ABC_membrane"/>
    <property type="match status" value="1"/>
</dbReference>
<evidence type="ECO:0000256" key="7">
    <source>
        <dbReference type="ARBA" id="ARBA00022989"/>
    </source>
</evidence>
<gene>
    <name evidence="13" type="ORF">A8806_114118</name>
</gene>
<dbReference type="GO" id="GO:0005524">
    <property type="term" value="F:ATP binding"/>
    <property type="evidence" value="ECO:0007669"/>
    <property type="project" value="UniProtKB-KW"/>
</dbReference>
<dbReference type="AlphaFoldDB" id="A0A2Y9BMQ4"/>
<dbReference type="InterPro" id="IPR039421">
    <property type="entry name" value="Type_1_exporter"/>
</dbReference>
<feature type="transmembrane region" description="Helical" evidence="10">
    <location>
        <begin position="351"/>
        <end position="375"/>
    </location>
</feature>
<dbReference type="Proteomes" id="UP000245845">
    <property type="component" value="Unassembled WGS sequence"/>
</dbReference>
<evidence type="ECO:0000256" key="6">
    <source>
        <dbReference type="ARBA" id="ARBA00022840"/>
    </source>
</evidence>
<feature type="coiled-coil region" evidence="9">
    <location>
        <begin position="150"/>
        <end position="214"/>
    </location>
</feature>
<sequence length="814" mass="90349">MKKLFKYMGMYWKAMIAILAVLVVQAYCDLSLPAYTSDIVNVGIQQGGIDESIPDAIAQKDMDKLLLFVSSDDAETVKDAYELKDKDTGYDYDGAVYVLKDKTAEDEKLMEKLSDILGKPMLFVSGIDSGSDTTKKMENSMKENMKSAIQEQADQKMEEAKQQMADAQNQMTDEQKAALAANPELADQMMEQQQQAAEQMQKEAQEKIDEQLKKIDKADIFELFELVPDEQRAQIVDKMSEQMDDMPETMVEQAATLYIKEVYGNLNIDTAHLQSSYILGTGGKMLALALLGMIASVLVGFMASRVGATAGRDLRGRVFRKVVGFSNNEFDHFSTASLITRSTNDIQQIQMLVVMLLRMVLYAPIMAVGGIYKVFQTNVSMSWIIGLAVLLIGLVILVLFTVAMPKFKILQKLVDKLNLVTREILTGLSVIRAFSTEKHEEERFDKANIDLTKTNLFVNRAMTFMMPVMMVIMNGISVLIVWTGAHGISDGQMQVGDMMAFIQYTMQIIFSFLMLCMISIMLPRAAVSAERVDEVLTSKTMIHDPKEPEKLPDDLDGVLKFDHVSFRYPGASEDVLRNITFEARPGETTAIIGSTGSGKSTLVNLIPRFYDVTEGEITLDGIDIRNISQHELREKLGYVPQKGVLFSGDIASNIMFGNPDGSDAEMEEAAEIAQATEFIDAKPKKYNSTIAQGGSNVSGGQKQRLSIARAIAKHPNLFIFDDSFSALDYKTDVSLRRALKEKTANSTVLIVAQRISTILHAEQIIVLDDGEVAGIGTHRELLKKCEVYQQIAASQLSEAELKEGLEGKEESSHE</sequence>
<evidence type="ECO:0000256" key="3">
    <source>
        <dbReference type="ARBA" id="ARBA00022475"/>
    </source>
</evidence>
<keyword evidence="3" id="KW-1003">Cell membrane</keyword>
<comment type="caution">
    <text evidence="13">The sequence shown here is derived from an EMBL/GenBank/DDBJ whole genome shotgun (WGS) entry which is preliminary data.</text>
</comment>
<keyword evidence="6 13" id="KW-0067">ATP-binding</keyword>
<evidence type="ECO:0000256" key="4">
    <source>
        <dbReference type="ARBA" id="ARBA00022692"/>
    </source>
</evidence>
<dbReference type="PROSITE" id="PS00211">
    <property type="entry name" value="ABC_TRANSPORTER_1"/>
    <property type="match status" value="1"/>
</dbReference>
<dbReference type="GO" id="GO:0005886">
    <property type="term" value="C:plasma membrane"/>
    <property type="evidence" value="ECO:0007669"/>
    <property type="project" value="UniProtKB-SubCell"/>
</dbReference>
<evidence type="ECO:0000313" key="13">
    <source>
        <dbReference type="EMBL" id="PWJ23492.1"/>
    </source>
</evidence>
<evidence type="ECO:0000256" key="1">
    <source>
        <dbReference type="ARBA" id="ARBA00004651"/>
    </source>
</evidence>
<keyword evidence="2" id="KW-0813">Transport</keyword>
<dbReference type="SMART" id="SM00382">
    <property type="entry name" value="AAA"/>
    <property type="match status" value="1"/>
</dbReference>
<dbReference type="Gene3D" id="3.40.50.300">
    <property type="entry name" value="P-loop containing nucleotide triphosphate hydrolases"/>
    <property type="match status" value="1"/>
</dbReference>
<evidence type="ECO:0000256" key="8">
    <source>
        <dbReference type="ARBA" id="ARBA00023136"/>
    </source>
</evidence>
<dbReference type="InterPro" id="IPR027417">
    <property type="entry name" value="P-loop_NTPase"/>
</dbReference>
<dbReference type="SUPFAM" id="SSF52540">
    <property type="entry name" value="P-loop containing nucleoside triphosphate hydrolases"/>
    <property type="match status" value="1"/>
</dbReference>
<organism evidence="13 14">
    <name type="scientific">Faecalicatena orotica</name>
    <dbReference type="NCBI Taxonomy" id="1544"/>
    <lineage>
        <taxon>Bacteria</taxon>
        <taxon>Bacillati</taxon>
        <taxon>Bacillota</taxon>
        <taxon>Clostridia</taxon>
        <taxon>Lachnospirales</taxon>
        <taxon>Lachnospiraceae</taxon>
        <taxon>Faecalicatena</taxon>
    </lineage>
</organism>
<dbReference type="Pfam" id="PF00005">
    <property type="entry name" value="ABC_tran"/>
    <property type="match status" value="1"/>
</dbReference>
<dbReference type="InterPro" id="IPR003593">
    <property type="entry name" value="AAA+_ATPase"/>
</dbReference>
<feature type="domain" description="ABC transmembrane type-1" evidence="12">
    <location>
        <begin position="249"/>
        <end position="524"/>
    </location>
</feature>
<feature type="transmembrane region" description="Helical" evidence="10">
    <location>
        <begin position="381"/>
        <end position="403"/>
    </location>
</feature>
<dbReference type="FunFam" id="3.40.50.300:FF:000221">
    <property type="entry name" value="Multidrug ABC transporter ATP-binding protein"/>
    <property type="match status" value="1"/>
</dbReference>
<keyword evidence="8 10" id="KW-0472">Membrane</keyword>
<keyword evidence="4 10" id="KW-0812">Transmembrane</keyword>
<keyword evidence="5" id="KW-0547">Nucleotide-binding</keyword>
<reference evidence="13 14" key="1">
    <citation type="submission" date="2018-05" db="EMBL/GenBank/DDBJ databases">
        <title>The Hungate 1000. A catalogue of reference genomes from the rumen microbiome.</title>
        <authorList>
            <person name="Kelly W."/>
        </authorList>
    </citation>
    <scope>NUCLEOTIDE SEQUENCE [LARGE SCALE GENOMIC DNA]</scope>
    <source>
        <strain evidence="13 14">NLAE-zl-C242</strain>
    </source>
</reference>
<dbReference type="InterPro" id="IPR003439">
    <property type="entry name" value="ABC_transporter-like_ATP-bd"/>
</dbReference>
<dbReference type="RefSeq" id="WP_109733008.1">
    <property type="nucleotide sequence ID" value="NZ_BAAACK010000015.1"/>
</dbReference>
<dbReference type="PROSITE" id="PS50893">
    <property type="entry name" value="ABC_TRANSPORTER_2"/>
    <property type="match status" value="1"/>
</dbReference>
<evidence type="ECO:0000256" key="10">
    <source>
        <dbReference type="SAM" id="Phobius"/>
    </source>
</evidence>
<dbReference type="InterPro" id="IPR036640">
    <property type="entry name" value="ABC1_TM_sf"/>
</dbReference>
<keyword evidence="7 10" id="KW-1133">Transmembrane helix</keyword>
<dbReference type="GO" id="GO:0015421">
    <property type="term" value="F:ABC-type oligopeptide transporter activity"/>
    <property type="evidence" value="ECO:0007669"/>
    <property type="project" value="TreeGrafter"/>
</dbReference>
<dbReference type="PANTHER" id="PTHR43394:SF1">
    <property type="entry name" value="ATP-BINDING CASSETTE SUB-FAMILY B MEMBER 10, MITOCHONDRIAL"/>
    <property type="match status" value="1"/>
</dbReference>
<dbReference type="OrthoDB" id="9762778at2"/>
<evidence type="ECO:0000256" key="9">
    <source>
        <dbReference type="SAM" id="Coils"/>
    </source>
</evidence>
<dbReference type="EMBL" id="QGDL01000014">
    <property type="protein sequence ID" value="PWJ23492.1"/>
    <property type="molecule type" value="Genomic_DNA"/>
</dbReference>
<dbReference type="CDD" id="cd18548">
    <property type="entry name" value="ABC_6TM_Tm287_like"/>
    <property type="match status" value="1"/>
</dbReference>
<dbReference type="SUPFAM" id="SSF90123">
    <property type="entry name" value="ABC transporter transmembrane region"/>
    <property type="match status" value="1"/>
</dbReference>
<feature type="transmembrane region" description="Helical" evidence="10">
    <location>
        <begin position="461"/>
        <end position="482"/>
    </location>
</feature>
<dbReference type="PROSITE" id="PS50929">
    <property type="entry name" value="ABC_TM1F"/>
    <property type="match status" value="1"/>
</dbReference>
<dbReference type="PANTHER" id="PTHR43394">
    <property type="entry name" value="ATP-DEPENDENT PERMEASE MDL1, MITOCHONDRIAL"/>
    <property type="match status" value="1"/>
</dbReference>
<evidence type="ECO:0000313" key="14">
    <source>
        <dbReference type="Proteomes" id="UP000245845"/>
    </source>
</evidence>
<keyword evidence="14" id="KW-1185">Reference proteome</keyword>